<evidence type="ECO:0000256" key="1">
    <source>
        <dbReference type="SAM" id="MobiDB-lite"/>
    </source>
</evidence>
<dbReference type="GO" id="GO:0005634">
    <property type="term" value="C:nucleus"/>
    <property type="evidence" value="ECO:0007669"/>
    <property type="project" value="TreeGrafter"/>
</dbReference>
<feature type="compositionally biased region" description="Basic and acidic residues" evidence="1">
    <location>
        <begin position="332"/>
        <end position="352"/>
    </location>
</feature>
<name>A0AAW2VD84_SESRA</name>
<dbReference type="InterPro" id="IPR004082">
    <property type="entry name" value="OBERON"/>
</dbReference>
<dbReference type="GO" id="GO:0010468">
    <property type="term" value="P:regulation of gene expression"/>
    <property type="evidence" value="ECO:0007669"/>
    <property type="project" value="TreeGrafter"/>
</dbReference>
<feature type="compositionally biased region" description="Basic and acidic residues" evidence="1">
    <location>
        <begin position="170"/>
        <end position="181"/>
    </location>
</feature>
<organism evidence="2">
    <name type="scientific">Sesamum radiatum</name>
    <name type="common">Black benniseed</name>
    <dbReference type="NCBI Taxonomy" id="300843"/>
    <lineage>
        <taxon>Eukaryota</taxon>
        <taxon>Viridiplantae</taxon>
        <taxon>Streptophyta</taxon>
        <taxon>Embryophyta</taxon>
        <taxon>Tracheophyta</taxon>
        <taxon>Spermatophyta</taxon>
        <taxon>Magnoliopsida</taxon>
        <taxon>eudicotyledons</taxon>
        <taxon>Gunneridae</taxon>
        <taxon>Pentapetalae</taxon>
        <taxon>asterids</taxon>
        <taxon>lamiids</taxon>
        <taxon>Lamiales</taxon>
        <taxon>Pedaliaceae</taxon>
        <taxon>Sesamum</taxon>
    </lineage>
</organism>
<proteinExistence type="predicted"/>
<feature type="compositionally biased region" description="Low complexity" evidence="1">
    <location>
        <begin position="254"/>
        <end position="265"/>
    </location>
</feature>
<dbReference type="EMBL" id="JACGWJ010000004">
    <property type="protein sequence ID" value="KAL0425636.1"/>
    <property type="molecule type" value="Genomic_DNA"/>
</dbReference>
<sequence length="408" mass="45432">MKRLRSSDDLHSYGEKSVVKDWGRRDEDSGLQRSSSSLHRSSYYKSSDSGRKVLSSSTSRYDRLEDDRESSRLVRKRSDYDLENYDRRKSYDRHRDGNDRGIVSSSPRTGYGMDQMHRSESFSGPRRDFPKGFRSERDRPKRDGFATSWRRFGGGKDGDDGLRNVNEASRGSRMEAKEIGKAKSPQGPRDAKSPAWSKDSGSERSKSVEGKKSEDMPVESGGPSSEREEGELEPDPQSNAPLAKPAVEDKAAVELNSSQEELNNEYQVENKGEQEKVSLLSVENGDASKMGSCSEQAEGGSSKDVENILNKNDMPDRQGTSFQGAGESTDEIDTKRENEGGNDVTESKREGCLEEDADSTCDEKLSSLQDQIENDGINVEVKAEHTILTGNMEITAGNEPSRRKRPKL</sequence>
<feature type="compositionally biased region" description="Basic and acidic residues" evidence="1">
    <location>
        <begin position="60"/>
        <end position="99"/>
    </location>
</feature>
<dbReference type="GO" id="GO:0010078">
    <property type="term" value="P:maintenance of root meristem identity"/>
    <property type="evidence" value="ECO:0007669"/>
    <property type="project" value="TreeGrafter"/>
</dbReference>
<dbReference type="PANTHER" id="PTHR21736:SF20">
    <property type="entry name" value="PROTEIN OBERON 4"/>
    <property type="match status" value="1"/>
</dbReference>
<protein>
    <submittedName>
        <fullName evidence="2">Protein OBERON 4</fullName>
    </submittedName>
</protein>
<feature type="region of interest" description="Disordered" evidence="1">
    <location>
        <begin position="1"/>
        <end position="360"/>
    </location>
</feature>
<feature type="compositionally biased region" description="Basic and acidic residues" evidence="1">
    <location>
        <begin position="115"/>
        <end position="144"/>
    </location>
</feature>
<feature type="compositionally biased region" description="Low complexity" evidence="1">
    <location>
        <begin position="31"/>
        <end position="47"/>
    </location>
</feature>
<dbReference type="PANTHER" id="PTHR21736">
    <property type="entry name" value="VERNALIZATION-INSENSITIVE PROTEIN 3"/>
    <property type="match status" value="1"/>
</dbReference>
<dbReference type="AlphaFoldDB" id="A0AAW2VD84"/>
<dbReference type="GO" id="GO:0010492">
    <property type="term" value="P:maintenance of shoot apical meristem identity"/>
    <property type="evidence" value="ECO:0007669"/>
    <property type="project" value="TreeGrafter"/>
</dbReference>
<reference evidence="2" key="1">
    <citation type="submission" date="2020-06" db="EMBL/GenBank/DDBJ databases">
        <authorList>
            <person name="Li T."/>
            <person name="Hu X."/>
            <person name="Zhang T."/>
            <person name="Song X."/>
            <person name="Zhang H."/>
            <person name="Dai N."/>
            <person name="Sheng W."/>
            <person name="Hou X."/>
            <person name="Wei L."/>
        </authorList>
    </citation>
    <scope>NUCLEOTIDE SEQUENCE</scope>
    <source>
        <strain evidence="2">G02</strain>
        <tissue evidence="2">Leaf</tissue>
    </source>
</reference>
<feature type="compositionally biased region" description="Basic and acidic residues" evidence="1">
    <location>
        <begin position="1"/>
        <end position="30"/>
    </location>
</feature>
<dbReference type="GO" id="GO:0010071">
    <property type="term" value="P:root meristem specification"/>
    <property type="evidence" value="ECO:0007669"/>
    <property type="project" value="TreeGrafter"/>
</dbReference>
<feature type="compositionally biased region" description="Basic and acidic residues" evidence="1">
    <location>
        <begin position="200"/>
        <end position="215"/>
    </location>
</feature>
<accession>A0AAW2VD84</accession>
<gene>
    <name evidence="2" type="ORF">Sradi_1098400</name>
</gene>
<evidence type="ECO:0000313" key="2">
    <source>
        <dbReference type="EMBL" id="KAL0425636.1"/>
    </source>
</evidence>
<comment type="caution">
    <text evidence="2">The sequence shown here is derived from an EMBL/GenBank/DDBJ whole genome shotgun (WGS) entry which is preliminary data.</text>
</comment>
<reference evidence="2" key="2">
    <citation type="journal article" date="2024" name="Plant">
        <title>Genomic evolution and insights into agronomic trait innovations of Sesamum species.</title>
        <authorList>
            <person name="Miao H."/>
            <person name="Wang L."/>
            <person name="Qu L."/>
            <person name="Liu H."/>
            <person name="Sun Y."/>
            <person name="Le M."/>
            <person name="Wang Q."/>
            <person name="Wei S."/>
            <person name="Zheng Y."/>
            <person name="Lin W."/>
            <person name="Duan Y."/>
            <person name="Cao H."/>
            <person name="Xiong S."/>
            <person name="Wang X."/>
            <person name="Wei L."/>
            <person name="Li C."/>
            <person name="Ma Q."/>
            <person name="Ju M."/>
            <person name="Zhao R."/>
            <person name="Li G."/>
            <person name="Mu C."/>
            <person name="Tian Q."/>
            <person name="Mei H."/>
            <person name="Zhang T."/>
            <person name="Gao T."/>
            <person name="Zhang H."/>
        </authorList>
    </citation>
    <scope>NUCLEOTIDE SEQUENCE</scope>
    <source>
        <strain evidence="2">G02</strain>
    </source>
</reference>